<feature type="region of interest" description="Disordered" evidence="11">
    <location>
        <begin position="252"/>
        <end position="273"/>
    </location>
</feature>
<sequence>MPPNFNSNVSYAKYTLPYPVYAAEFDPYNRGYLIVGGGGGEGRSGIPNQISVLDVNNRATIEPAVDIDLFREEDSVSSLASLATKDGLITFAGINSSQTQQDAGKNEHFRSFSIRYPSRKRQRTDDSNDSEDNGEIRPLGKRAILKPSKAPKKETYQRLLRLSPVQKRDQPGKRIGAIASGLAQDNELIVFNATVALPDEKDIIARISLPEKQEAADLDISLTPEGEFSVAYCDDHNIYEQTFRYDFDKKKAEKRPNGPRRVHQMPVPEGFQDPKSRPKFRCLRFLNSQNVVALVNKPNKKGAQLRVYHLYPTGPALEMSEMNLPSHIKQATSIDVCALDADKNGNQQFVLAVAGQDISIEVYTVNYQAATDTFSSFKSYINMRDVHKQQMTKIVFAPFHSPPRAPNPGEQVAVGKNGEPLPKPALMHPGPQYVRLASVSYGNTVVIDTFPLIPLDPKDKDSRYVLSHPGDEAFWRWAYIIVISFCVLITAFLFQSFTGGFSGSVGPFKYLPENVREFLDMPAGAAYSRGGYAKVSEDIAAPVSTAGSLRSAIEEHHGTPEDAQTTAVVVRDVPEGDGIDVHVHPDKEKYLEKDVHAKHWHELEEHQKSYFKEKLIKAGQWSEAEGETVLKGVLWSLFGQVVHGEL</sequence>
<keyword evidence="8 10" id="KW-1133">Transmembrane helix</keyword>
<dbReference type="Gene3D" id="2.130.10.10">
    <property type="entry name" value="YVTN repeat-like/Quinoprotein amine dehydrogenase"/>
    <property type="match status" value="1"/>
</dbReference>
<keyword evidence="7 10" id="KW-0653">Protein transport</keyword>
<evidence type="ECO:0000256" key="11">
    <source>
        <dbReference type="SAM" id="MobiDB-lite"/>
    </source>
</evidence>
<dbReference type="Proteomes" id="UP000799537">
    <property type="component" value="Unassembled WGS sequence"/>
</dbReference>
<accession>A0A6A6C275</accession>
<dbReference type="GO" id="GO:0006888">
    <property type="term" value="P:endoplasmic reticulum to Golgi vesicle-mediated transport"/>
    <property type="evidence" value="ECO:0007669"/>
    <property type="project" value="UniProtKB-UniRule"/>
</dbReference>
<dbReference type="InterPro" id="IPR045260">
    <property type="entry name" value="Sec12-like"/>
</dbReference>
<keyword evidence="3 10" id="KW-0812">Transmembrane</keyword>
<dbReference type="GO" id="GO:0003400">
    <property type="term" value="P:regulation of COPII vesicle coating"/>
    <property type="evidence" value="ECO:0007669"/>
    <property type="project" value="UniProtKB-UniRule"/>
</dbReference>
<evidence type="ECO:0000256" key="9">
    <source>
        <dbReference type="ARBA" id="ARBA00023136"/>
    </source>
</evidence>
<evidence type="ECO:0000256" key="6">
    <source>
        <dbReference type="ARBA" id="ARBA00022892"/>
    </source>
</evidence>
<feature type="region of interest" description="Disordered" evidence="11">
    <location>
        <begin position="99"/>
        <end position="142"/>
    </location>
</feature>
<dbReference type="GeneID" id="54567751"/>
<keyword evidence="2 10" id="KW-0853">WD repeat</keyword>
<evidence type="ECO:0000256" key="7">
    <source>
        <dbReference type="ARBA" id="ARBA00022927"/>
    </source>
</evidence>
<comment type="similarity">
    <text evidence="10">Belongs to the WD repeat SEC12 family.</text>
</comment>
<evidence type="ECO:0000313" key="13">
    <source>
        <dbReference type="Proteomes" id="UP000799537"/>
    </source>
</evidence>
<keyword evidence="9 10" id="KW-0472">Membrane</keyword>
<keyword evidence="13" id="KW-1185">Reference proteome</keyword>
<comment type="subcellular location">
    <subcellularLocation>
        <location evidence="10">Endoplasmic reticulum membrane</location>
        <topology evidence="10">Single-pass type II membrane protein</topology>
    </subcellularLocation>
    <subcellularLocation>
        <location evidence="10">Golgi apparatus membrane</location>
        <topology evidence="10">Single-pass type II membrane protein</topology>
    </subcellularLocation>
</comment>
<evidence type="ECO:0000256" key="3">
    <source>
        <dbReference type="ARBA" id="ARBA00022692"/>
    </source>
</evidence>
<dbReference type="GO" id="GO:0000139">
    <property type="term" value="C:Golgi membrane"/>
    <property type="evidence" value="ECO:0007669"/>
    <property type="project" value="UniProtKB-SubCell"/>
</dbReference>
<keyword evidence="4 10" id="KW-0677">Repeat</keyword>
<dbReference type="EMBL" id="ML993632">
    <property type="protein sequence ID" value="KAF2159819.1"/>
    <property type="molecule type" value="Genomic_DNA"/>
</dbReference>
<dbReference type="PANTHER" id="PTHR23284:SF0">
    <property type="entry name" value="PROLACTIN REGULATORY ELEMENT-BINDING PROTEIN"/>
    <property type="match status" value="1"/>
</dbReference>
<organism evidence="12 13">
    <name type="scientific">Zasmidium cellare ATCC 36951</name>
    <dbReference type="NCBI Taxonomy" id="1080233"/>
    <lineage>
        <taxon>Eukaryota</taxon>
        <taxon>Fungi</taxon>
        <taxon>Dikarya</taxon>
        <taxon>Ascomycota</taxon>
        <taxon>Pezizomycotina</taxon>
        <taxon>Dothideomycetes</taxon>
        <taxon>Dothideomycetidae</taxon>
        <taxon>Mycosphaerellales</taxon>
        <taxon>Mycosphaerellaceae</taxon>
        <taxon>Zasmidium</taxon>
    </lineage>
</organism>
<evidence type="ECO:0000256" key="2">
    <source>
        <dbReference type="ARBA" id="ARBA00022574"/>
    </source>
</evidence>
<evidence type="ECO:0000313" key="12">
    <source>
        <dbReference type="EMBL" id="KAF2159819.1"/>
    </source>
</evidence>
<keyword evidence="5 10" id="KW-0256">Endoplasmic reticulum</keyword>
<dbReference type="GO" id="GO:0005085">
    <property type="term" value="F:guanyl-nucleotide exchange factor activity"/>
    <property type="evidence" value="ECO:0007669"/>
    <property type="project" value="InterPro"/>
</dbReference>
<dbReference type="RefSeq" id="XP_033660708.1">
    <property type="nucleotide sequence ID" value="XM_033814479.1"/>
</dbReference>
<feature type="transmembrane region" description="Helical" evidence="10">
    <location>
        <begin position="474"/>
        <end position="494"/>
    </location>
</feature>
<keyword evidence="6" id="KW-0931">ER-Golgi transport</keyword>
<dbReference type="OrthoDB" id="16538at2759"/>
<comment type="function">
    <text evidence="10">Guanine nucleotide-exchange factor (GEF) required for the formation or budding of transport vesicles from the ER.</text>
</comment>
<evidence type="ECO:0000256" key="1">
    <source>
        <dbReference type="ARBA" id="ARBA00022448"/>
    </source>
</evidence>
<proteinExistence type="inferred from homology"/>
<dbReference type="InterPro" id="IPR015943">
    <property type="entry name" value="WD40/YVTN_repeat-like_dom_sf"/>
</dbReference>
<dbReference type="GO" id="GO:0015031">
    <property type="term" value="P:protein transport"/>
    <property type="evidence" value="ECO:0007669"/>
    <property type="project" value="UniProtKB-KW"/>
</dbReference>
<dbReference type="AlphaFoldDB" id="A0A6A6C275"/>
<dbReference type="GO" id="GO:0005789">
    <property type="term" value="C:endoplasmic reticulum membrane"/>
    <property type="evidence" value="ECO:0007669"/>
    <property type="project" value="UniProtKB-SubCell"/>
</dbReference>
<evidence type="ECO:0000256" key="10">
    <source>
        <dbReference type="RuleBase" id="RU369019"/>
    </source>
</evidence>
<evidence type="ECO:0000256" key="4">
    <source>
        <dbReference type="ARBA" id="ARBA00022737"/>
    </source>
</evidence>
<keyword evidence="1 10" id="KW-0813">Transport</keyword>
<protein>
    <recommendedName>
        <fullName evidence="10">Guanine nucleotide-exchange factor SEC12</fullName>
    </recommendedName>
</protein>
<evidence type="ECO:0000256" key="5">
    <source>
        <dbReference type="ARBA" id="ARBA00022824"/>
    </source>
</evidence>
<evidence type="ECO:0000256" key="8">
    <source>
        <dbReference type="ARBA" id="ARBA00022989"/>
    </source>
</evidence>
<gene>
    <name evidence="12" type="ORF">M409DRAFT_60422</name>
</gene>
<reference evidence="12" key="1">
    <citation type="journal article" date="2020" name="Stud. Mycol.">
        <title>101 Dothideomycetes genomes: a test case for predicting lifestyles and emergence of pathogens.</title>
        <authorList>
            <person name="Haridas S."/>
            <person name="Albert R."/>
            <person name="Binder M."/>
            <person name="Bloem J."/>
            <person name="Labutti K."/>
            <person name="Salamov A."/>
            <person name="Andreopoulos B."/>
            <person name="Baker S."/>
            <person name="Barry K."/>
            <person name="Bills G."/>
            <person name="Bluhm B."/>
            <person name="Cannon C."/>
            <person name="Castanera R."/>
            <person name="Culley D."/>
            <person name="Daum C."/>
            <person name="Ezra D."/>
            <person name="Gonzalez J."/>
            <person name="Henrissat B."/>
            <person name="Kuo A."/>
            <person name="Liang C."/>
            <person name="Lipzen A."/>
            <person name="Lutzoni F."/>
            <person name="Magnuson J."/>
            <person name="Mondo S."/>
            <person name="Nolan M."/>
            <person name="Ohm R."/>
            <person name="Pangilinan J."/>
            <person name="Park H.-J."/>
            <person name="Ramirez L."/>
            <person name="Alfaro M."/>
            <person name="Sun H."/>
            <person name="Tritt A."/>
            <person name="Yoshinaga Y."/>
            <person name="Zwiers L.-H."/>
            <person name="Turgeon B."/>
            <person name="Goodwin S."/>
            <person name="Spatafora J."/>
            <person name="Crous P."/>
            <person name="Grigoriev I."/>
        </authorList>
    </citation>
    <scope>NUCLEOTIDE SEQUENCE</scope>
    <source>
        <strain evidence="12">ATCC 36951</strain>
    </source>
</reference>
<dbReference type="PANTHER" id="PTHR23284">
    <property type="entry name" value="PROLACTIN REGULATORY ELEMENT BINDING PROTEIN"/>
    <property type="match status" value="1"/>
</dbReference>
<name>A0A6A6C275_ZASCE</name>